<sequence>MSMEYIRSAYRVPARRGGRVLYTGLGVREFGTITSAKGAHLMIKLDGESRPRRFHPTWALQYLPEQA</sequence>
<dbReference type="EMBL" id="EU595743">
    <property type="protein sequence ID" value="ACD38971.1"/>
    <property type="molecule type" value="Genomic_DNA"/>
</dbReference>
<dbReference type="AlphaFoldDB" id="B3G1Q9"/>
<organism evidence="1">
    <name type="scientific">Pseudomonas aeruginosa</name>
    <dbReference type="NCBI Taxonomy" id="287"/>
    <lineage>
        <taxon>Bacteria</taxon>
        <taxon>Pseudomonadati</taxon>
        <taxon>Pseudomonadota</taxon>
        <taxon>Gammaproteobacteria</taxon>
        <taxon>Pseudomonadales</taxon>
        <taxon>Pseudomonadaceae</taxon>
        <taxon>Pseudomonas</taxon>
    </lineage>
</organism>
<evidence type="ECO:0000313" key="1">
    <source>
        <dbReference type="EMBL" id="ACD38971.1"/>
    </source>
</evidence>
<reference evidence="1" key="1">
    <citation type="journal article" date="2008" name="Genomics">
        <title>Large-insert genome analysis technology detects structural variation in Pseudomonas aeruginosa clinical strains from cystic fibrosis patients.</title>
        <authorList>
            <person name="Hayden H.S."/>
            <person name="Gillett W."/>
            <person name="Saenphimmachak C."/>
            <person name="Lim R."/>
            <person name="Zhou Y."/>
            <person name="Jacobs M.A."/>
            <person name="Chang J."/>
            <person name="Rohmer L."/>
            <person name="D'Argenio D.A."/>
            <person name="Palmieri A."/>
            <person name="Levy R."/>
            <person name="Haugen E."/>
            <person name="Wong G.K."/>
            <person name="Brittnacher M.J."/>
            <person name="Burns J.L."/>
            <person name="Miller S.I."/>
            <person name="Olson M.V."/>
            <person name="Kaul R."/>
        </authorList>
    </citation>
    <scope>NUCLEOTIDE SEQUENCE</scope>
    <source>
        <strain evidence="1">PACS458</strain>
    </source>
</reference>
<name>B3G1Q9_PSEAI</name>
<proteinExistence type="predicted"/>
<protein>
    <submittedName>
        <fullName evidence="1">Uncharacterized protein</fullName>
    </submittedName>
</protein>
<gene>
    <name evidence="1" type="ORF">PACL_0731</name>
</gene>
<accession>B3G1Q9</accession>